<sequence>MDKVRIGVIGAGRIGKIHVDNLRRLQQAEVVAISDLYADAELEEWAQEREIPIVTADSNAIIHHPDIDAVFICSSTDSHVPLIKSAARSGKHIFCEKPISMDILQTEEALEEVRRAGVKLQVGFNRRFDHNFRRVREHVESGAIGDVHLIKITSRDPSPPPESYIAVSGGIFMDMMIHDFDMARYLSGSEVEEVFAYGGVLVDPVFAKYEDVDTAVVTLRFTNGALGVIDCSRQAAYGYDQRAEAFGTLGAASADNDHANTVALSTSKGVQGDKPLHFFLERYNEAYVLETQQFVDCVLSGNSVPVNGEDGWQAERIARAAKLSLRERRIVKLSELDVTGSIQAGNEGR</sequence>
<evidence type="ECO:0000256" key="1">
    <source>
        <dbReference type="ARBA" id="ARBA00010928"/>
    </source>
</evidence>
<evidence type="ECO:0000259" key="3">
    <source>
        <dbReference type="Pfam" id="PF01408"/>
    </source>
</evidence>
<keyword evidence="2 5" id="KW-0560">Oxidoreductase</keyword>
<keyword evidence="6" id="KW-1185">Reference proteome</keyword>
<dbReference type="Gene3D" id="3.30.360.10">
    <property type="entry name" value="Dihydrodipicolinate Reductase, domain 2"/>
    <property type="match status" value="1"/>
</dbReference>
<dbReference type="SUPFAM" id="SSF51735">
    <property type="entry name" value="NAD(P)-binding Rossmann-fold domains"/>
    <property type="match status" value="1"/>
</dbReference>
<dbReference type="InterPro" id="IPR030827">
    <property type="entry name" value="Myo_inos_IolG"/>
</dbReference>
<dbReference type="SUPFAM" id="SSF55347">
    <property type="entry name" value="Glyceraldehyde-3-phosphate dehydrogenase-like, C-terminal domain"/>
    <property type="match status" value="1"/>
</dbReference>
<feature type="domain" description="GFO/IDH/MocA-like oxidoreductase" evidence="4">
    <location>
        <begin position="132"/>
        <end position="252"/>
    </location>
</feature>
<evidence type="ECO:0000259" key="4">
    <source>
        <dbReference type="Pfam" id="PF22725"/>
    </source>
</evidence>
<dbReference type="NCBIfam" id="TIGR04380">
    <property type="entry name" value="myo_inos_iolG"/>
    <property type="match status" value="1"/>
</dbReference>
<gene>
    <name evidence="5" type="primary">iolG</name>
    <name evidence="5" type="ORF">M0651_17505</name>
</gene>
<dbReference type="EMBL" id="JALPRK010000018">
    <property type="protein sequence ID" value="MCK8488970.1"/>
    <property type="molecule type" value="Genomic_DNA"/>
</dbReference>
<dbReference type="RefSeq" id="WP_248553016.1">
    <property type="nucleotide sequence ID" value="NZ_JALPRK010000018.1"/>
</dbReference>
<accession>A0A9X1Y093</accession>
<evidence type="ECO:0000313" key="5">
    <source>
        <dbReference type="EMBL" id="MCK8488970.1"/>
    </source>
</evidence>
<dbReference type="GO" id="GO:0000166">
    <property type="term" value="F:nucleotide binding"/>
    <property type="evidence" value="ECO:0007669"/>
    <property type="project" value="InterPro"/>
</dbReference>
<feature type="domain" description="Gfo/Idh/MocA-like oxidoreductase N-terminal" evidence="3">
    <location>
        <begin position="4"/>
        <end position="124"/>
    </location>
</feature>
<dbReference type="AlphaFoldDB" id="A0A9X1Y093"/>
<dbReference type="FunFam" id="3.30.360.10:FF:000023">
    <property type="entry name" value="Inositol 2-dehydrogenase"/>
    <property type="match status" value="1"/>
</dbReference>
<dbReference type="Pfam" id="PF22725">
    <property type="entry name" value="GFO_IDH_MocA_C3"/>
    <property type="match status" value="1"/>
</dbReference>
<evidence type="ECO:0000313" key="6">
    <source>
        <dbReference type="Proteomes" id="UP001139534"/>
    </source>
</evidence>
<proteinExistence type="inferred from homology"/>
<dbReference type="Proteomes" id="UP001139534">
    <property type="component" value="Unassembled WGS sequence"/>
</dbReference>
<dbReference type="InterPro" id="IPR036291">
    <property type="entry name" value="NAD(P)-bd_dom_sf"/>
</dbReference>
<dbReference type="PANTHER" id="PTHR42840:SF3">
    <property type="entry name" value="BINDING ROSSMANN FOLD OXIDOREDUCTASE, PUTATIVE (AFU_ORTHOLOGUE AFUA_2G10240)-RELATED"/>
    <property type="match status" value="1"/>
</dbReference>
<dbReference type="Gene3D" id="3.40.50.720">
    <property type="entry name" value="NAD(P)-binding Rossmann-like Domain"/>
    <property type="match status" value="1"/>
</dbReference>
<dbReference type="PANTHER" id="PTHR42840">
    <property type="entry name" value="NAD(P)-BINDING ROSSMANN-FOLD SUPERFAMILY PROTEIN-RELATED"/>
    <property type="match status" value="1"/>
</dbReference>
<dbReference type="InterPro" id="IPR055170">
    <property type="entry name" value="GFO_IDH_MocA-like_dom"/>
</dbReference>
<name>A0A9X1Y093_9BACL</name>
<protein>
    <submittedName>
        <fullName evidence="5">Inositol 2-dehydrogenase</fullName>
        <ecNumber evidence="5">1.1.1.18</ecNumber>
    </submittedName>
</protein>
<dbReference type="EC" id="1.1.1.18" evidence="5"/>
<comment type="caution">
    <text evidence="5">The sequence shown here is derived from an EMBL/GenBank/DDBJ whole genome shotgun (WGS) entry which is preliminary data.</text>
</comment>
<reference evidence="5" key="1">
    <citation type="submission" date="2022-04" db="EMBL/GenBank/DDBJ databases">
        <authorList>
            <person name="Seo M.-J."/>
        </authorList>
    </citation>
    <scope>NUCLEOTIDE SEQUENCE</scope>
    <source>
        <strain evidence="5">MBLB2552</strain>
    </source>
</reference>
<dbReference type="InterPro" id="IPR000683">
    <property type="entry name" value="Gfo/Idh/MocA-like_OxRdtase_N"/>
</dbReference>
<comment type="similarity">
    <text evidence="1">Belongs to the Gfo/Idh/MocA family.</text>
</comment>
<evidence type="ECO:0000256" key="2">
    <source>
        <dbReference type="ARBA" id="ARBA00023002"/>
    </source>
</evidence>
<organism evidence="5 6">
    <name type="scientific">Paenibacillus mellifer</name>
    <dbReference type="NCBI Taxonomy" id="2937794"/>
    <lineage>
        <taxon>Bacteria</taxon>
        <taxon>Bacillati</taxon>
        <taxon>Bacillota</taxon>
        <taxon>Bacilli</taxon>
        <taxon>Bacillales</taxon>
        <taxon>Paenibacillaceae</taxon>
        <taxon>Paenibacillus</taxon>
    </lineage>
</organism>
<dbReference type="GO" id="GO:0050112">
    <property type="term" value="F:inositol 2-dehydrogenase (NAD+) activity"/>
    <property type="evidence" value="ECO:0007669"/>
    <property type="project" value="UniProtKB-EC"/>
</dbReference>
<dbReference type="Pfam" id="PF01408">
    <property type="entry name" value="GFO_IDH_MocA"/>
    <property type="match status" value="1"/>
</dbReference>